<feature type="transmembrane region" description="Helical" evidence="5">
    <location>
        <begin position="186"/>
        <end position="212"/>
    </location>
</feature>
<evidence type="ECO:0000256" key="5">
    <source>
        <dbReference type="SAM" id="Phobius"/>
    </source>
</evidence>
<keyword evidence="4 5" id="KW-0472">Membrane</keyword>
<feature type="transmembrane region" description="Helical" evidence="5">
    <location>
        <begin position="233"/>
        <end position="254"/>
    </location>
</feature>
<accession>A0ABW2QAX7</accession>
<comment type="subcellular location">
    <subcellularLocation>
        <location evidence="1">Membrane</location>
        <topology evidence="1">Multi-pass membrane protein</topology>
    </subcellularLocation>
</comment>
<reference evidence="8" key="1">
    <citation type="journal article" date="2019" name="Int. J. Syst. Evol. Microbiol.">
        <title>The Global Catalogue of Microorganisms (GCM) 10K type strain sequencing project: providing services to taxonomists for standard genome sequencing and annotation.</title>
        <authorList>
            <consortium name="The Broad Institute Genomics Platform"/>
            <consortium name="The Broad Institute Genome Sequencing Center for Infectious Disease"/>
            <person name="Wu L."/>
            <person name="Ma J."/>
        </authorList>
    </citation>
    <scope>NUCLEOTIDE SEQUENCE [LARGE SCALE GENOMIC DNA]</scope>
    <source>
        <strain evidence="8">JCM 1490</strain>
    </source>
</reference>
<feature type="transmembrane region" description="Helical" evidence="5">
    <location>
        <begin position="38"/>
        <end position="60"/>
    </location>
</feature>
<keyword evidence="8" id="KW-1185">Reference proteome</keyword>
<comment type="caution">
    <text evidence="7">The sequence shown here is derived from an EMBL/GenBank/DDBJ whole genome shotgun (WGS) entry which is preliminary data.</text>
</comment>
<dbReference type="EMBL" id="JBHTCQ010000001">
    <property type="protein sequence ID" value="MFC7405082.1"/>
    <property type="molecule type" value="Genomic_DNA"/>
</dbReference>
<gene>
    <name evidence="7" type="ORF">ACFQQL_08160</name>
</gene>
<dbReference type="Proteomes" id="UP001596455">
    <property type="component" value="Unassembled WGS sequence"/>
</dbReference>
<sequence>MTTTTETPETTVESTGSVQRPWLVVAVREVMVKLRDRNFVISTFVTLVMMAGAVAVSTWFGSRSSEYTVAVVDDDAARIVQTADQAAGAAGDSVAVAEHPDAGAARAAVESEDADAALLPGDDGWAVVGFSEVDTSLEGLLRDAVAADVLERNAQSMGTSTAELTAGSEVTTQLLDPDAENPVLRYVVSLAFAFLFYMAAIMFGMTIATSVLEEKQNRVVEILATAIPIRQLLYGKVIGNSALALAQIALYATVGLVALNFTDLVSDIGFLLGAAGWFVVFFVVGFFALAAVWGVLGSLASRTEDLNSNTGPVMMVIMVATFAGIFATGTWLTVASFVPVVSTVAMPVRMLSGGVPVWQSVVALLLNVVAAYLLVRLGERIYTRAVLQGGTALSWRQALRLEA</sequence>
<proteinExistence type="predicted"/>
<keyword evidence="2 5" id="KW-0812">Transmembrane</keyword>
<evidence type="ECO:0000256" key="3">
    <source>
        <dbReference type="ARBA" id="ARBA00022989"/>
    </source>
</evidence>
<name>A0ABW2QAX7_9MICO</name>
<protein>
    <submittedName>
        <fullName evidence="7">ABC transporter permease</fullName>
    </submittedName>
</protein>
<organism evidence="7 8">
    <name type="scientific">Georgenia alba</name>
    <dbReference type="NCBI Taxonomy" id="2233858"/>
    <lineage>
        <taxon>Bacteria</taxon>
        <taxon>Bacillati</taxon>
        <taxon>Actinomycetota</taxon>
        <taxon>Actinomycetes</taxon>
        <taxon>Micrococcales</taxon>
        <taxon>Bogoriellaceae</taxon>
        <taxon>Georgenia</taxon>
    </lineage>
</organism>
<feature type="transmembrane region" description="Helical" evidence="5">
    <location>
        <begin position="274"/>
        <end position="301"/>
    </location>
</feature>
<evidence type="ECO:0000313" key="8">
    <source>
        <dbReference type="Proteomes" id="UP001596455"/>
    </source>
</evidence>
<feature type="domain" description="ABC-2 type transporter transmembrane" evidence="6">
    <location>
        <begin position="39"/>
        <end position="375"/>
    </location>
</feature>
<dbReference type="RefSeq" id="WP_382393087.1">
    <property type="nucleotide sequence ID" value="NZ_JBHTCQ010000001.1"/>
</dbReference>
<evidence type="ECO:0000256" key="4">
    <source>
        <dbReference type="ARBA" id="ARBA00023136"/>
    </source>
</evidence>
<dbReference type="Pfam" id="PF12698">
    <property type="entry name" value="ABC2_membrane_3"/>
    <property type="match status" value="1"/>
</dbReference>
<dbReference type="InterPro" id="IPR013525">
    <property type="entry name" value="ABC2_TM"/>
</dbReference>
<evidence type="ECO:0000259" key="6">
    <source>
        <dbReference type="Pfam" id="PF12698"/>
    </source>
</evidence>
<evidence type="ECO:0000256" key="1">
    <source>
        <dbReference type="ARBA" id="ARBA00004141"/>
    </source>
</evidence>
<evidence type="ECO:0000256" key="2">
    <source>
        <dbReference type="ARBA" id="ARBA00022692"/>
    </source>
</evidence>
<keyword evidence="3 5" id="KW-1133">Transmembrane helix</keyword>
<evidence type="ECO:0000313" key="7">
    <source>
        <dbReference type="EMBL" id="MFC7405082.1"/>
    </source>
</evidence>
<feature type="transmembrane region" description="Helical" evidence="5">
    <location>
        <begin position="357"/>
        <end position="375"/>
    </location>
</feature>
<feature type="transmembrane region" description="Helical" evidence="5">
    <location>
        <begin position="313"/>
        <end position="337"/>
    </location>
</feature>